<accession>D8SB37</accession>
<sequence>MPLGVGVVWSNMPFNISFKTHPVTSQLQIGAFVYESHKGRRRQQLGEVVAVHCHPFPIKTAIRGSSACFRYFRQCTYGHISSTSRILVYSIASKRFMQGSSCSPRCRPLHNKEAAAINDTTSAVELITNLADNQGLLSLVRWLKHKLLEHCGVANCMEDEILKSIGGHKEFDWANGASFVRHMLNKQAIHWEQDLCQNRDMVNNTREFSDRAGKPFHFLASKRVQRHSIGIQHYLDIPNTEWTIIYNLLSMKILILSLDTSYMENENPCLACQRWEAISFPCFEKSSCAPIQTVRTLKLKVIYGCEIGDVLVWEIQIWTLGLLFRSQQCNICGVVDIPSVQEVSKGCTIAPLTKAAIKRLYLQDGHEVATCFNECQMSRLRRHVWCTVFGDPKPVANLVHMGF</sequence>
<name>D8SB37_SELML</name>
<evidence type="ECO:0000313" key="1">
    <source>
        <dbReference type="EMBL" id="EFJ18325.1"/>
    </source>
</evidence>
<dbReference type="AlphaFoldDB" id="D8SB37"/>
<dbReference type="EMBL" id="GL377610">
    <property type="protein sequence ID" value="EFJ18325.1"/>
    <property type="molecule type" value="Genomic_DNA"/>
</dbReference>
<dbReference type="InParanoid" id="D8SB37"/>
<dbReference type="KEGG" id="smo:SELMODRAFT_420142"/>
<protein>
    <submittedName>
        <fullName evidence="1">Uncharacterized protein</fullName>
    </submittedName>
</protein>
<evidence type="ECO:0000313" key="2">
    <source>
        <dbReference type="Proteomes" id="UP000001514"/>
    </source>
</evidence>
<reference evidence="1 2" key="1">
    <citation type="journal article" date="2011" name="Science">
        <title>The Selaginella genome identifies genetic changes associated with the evolution of vascular plants.</title>
        <authorList>
            <person name="Banks J.A."/>
            <person name="Nishiyama T."/>
            <person name="Hasebe M."/>
            <person name="Bowman J.L."/>
            <person name="Gribskov M."/>
            <person name="dePamphilis C."/>
            <person name="Albert V.A."/>
            <person name="Aono N."/>
            <person name="Aoyama T."/>
            <person name="Ambrose B.A."/>
            <person name="Ashton N.W."/>
            <person name="Axtell M.J."/>
            <person name="Barker E."/>
            <person name="Barker M.S."/>
            <person name="Bennetzen J.L."/>
            <person name="Bonawitz N.D."/>
            <person name="Chapple C."/>
            <person name="Cheng C."/>
            <person name="Correa L.G."/>
            <person name="Dacre M."/>
            <person name="DeBarry J."/>
            <person name="Dreyer I."/>
            <person name="Elias M."/>
            <person name="Engstrom E.M."/>
            <person name="Estelle M."/>
            <person name="Feng L."/>
            <person name="Finet C."/>
            <person name="Floyd S.K."/>
            <person name="Frommer W.B."/>
            <person name="Fujita T."/>
            <person name="Gramzow L."/>
            <person name="Gutensohn M."/>
            <person name="Harholt J."/>
            <person name="Hattori M."/>
            <person name="Heyl A."/>
            <person name="Hirai T."/>
            <person name="Hiwatashi Y."/>
            <person name="Ishikawa M."/>
            <person name="Iwata M."/>
            <person name="Karol K.G."/>
            <person name="Koehler B."/>
            <person name="Kolukisaoglu U."/>
            <person name="Kubo M."/>
            <person name="Kurata T."/>
            <person name="Lalonde S."/>
            <person name="Li K."/>
            <person name="Li Y."/>
            <person name="Litt A."/>
            <person name="Lyons E."/>
            <person name="Manning G."/>
            <person name="Maruyama T."/>
            <person name="Michael T.P."/>
            <person name="Mikami K."/>
            <person name="Miyazaki S."/>
            <person name="Morinaga S."/>
            <person name="Murata T."/>
            <person name="Mueller-Roeber B."/>
            <person name="Nelson D.R."/>
            <person name="Obara M."/>
            <person name="Oguri Y."/>
            <person name="Olmstead R.G."/>
            <person name="Onodera N."/>
            <person name="Petersen B.L."/>
            <person name="Pils B."/>
            <person name="Prigge M."/>
            <person name="Rensing S.A."/>
            <person name="Riano-Pachon D.M."/>
            <person name="Roberts A.W."/>
            <person name="Sato Y."/>
            <person name="Scheller H.V."/>
            <person name="Schulz B."/>
            <person name="Schulz C."/>
            <person name="Shakirov E.V."/>
            <person name="Shibagaki N."/>
            <person name="Shinohara N."/>
            <person name="Shippen D.E."/>
            <person name="Soerensen I."/>
            <person name="Sotooka R."/>
            <person name="Sugimoto N."/>
            <person name="Sugita M."/>
            <person name="Sumikawa N."/>
            <person name="Tanurdzic M."/>
            <person name="Theissen G."/>
            <person name="Ulvskov P."/>
            <person name="Wakazuki S."/>
            <person name="Weng J.K."/>
            <person name="Willats W.W."/>
            <person name="Wipf D."/>
            <person name="Wolf P.G."/>
            <person name="Yang L."/>
            <person name="Zimmer A.D."/>
            <person name="Zhu Q."/>
            <person name="Mitros T."/>
            <person name="Hellsten U."/>
            <person name="Loque D."/>
            <person name="Otillar R."/>
            <person name="Salamov A."/>
            <person name="Schmutz J."/>
            <person name="Shapiro H."/>
            <person name="Lindquist E."/>
            <person name="Lucas S."/>
            <person name="Rokhsar D."/>
            <person name="Grigoriev I.V."/>
        </authorList>
    </citation>
    <scope>NUCLEOTIDE SEQUENCE [LARGE SCALE GENOMIC DNA]</scope>
</reference>
<proteinExistence type="predicted"/>
<dbReference type="HOGENOM" id="CLU_684072_0_0_1"/>
<keyword evidence="2" id="KW-1185">Reference proteome</keyword>
<gene>
    <name evidence="1" type="ORF">SELMODRAFT_420142</name>
</gene>
<dbReference type="Gramene" id="EFJ18325">
    <property type="protein sequence ID" value="EFJ18325"/>
    <property type="gene ID" value="SELMODRAFT_420142"/>
</dbReference>
<organism evidence="2">
    <name type="scientific">Selaginella moellendorffii</name>
    <name type="common">Spikemoss</name>
    <dbReference type="NCBI Taxonomy" id="88036"/>
    <lineage>
        <taxon>Eukaryota</taxon>
        <taxon>Viridiplantae</taxon>
        <taxon>Streptophyta</taxon>
        <taxon>Embryophyta</taxon>
        <taxon>Tracheophyta</taxon>
        <taxon>Lycopodiopsida</taxon>
        <taxon>Selaginellales</taxon>
        <taxon>Selaginellaceae</taxon>
        <taxon>Selaginella</taxon>
    </lineage>
</organism>
<dbReference type="Proteomes" id="UP000001514">
    <property type="component" value="Unassembled WGS sequence"/>
</dbReference>